<proteinExistence type="predicted"/>
<keyword evidence="3" id="KW-1185">Reference proteome</keyword>
<dbReference type="Proteomes" id="UP000037822">
    <property type="component" value="Unassembled WGS sequence"/>
</dbReference>
<organism evidence="2 3">
    <name type="scientific">Bosea vaviloviae</name>
    <dbReference type="NCBI Taxonomy" id="1526658"/>
    <lineage>
        <taxon>Bacteria</taxon>
        <taxon>Pseudomonadati</taxon>
        <taxon>Pseudomonadota</taxon>
        <taxon>Alphaproteobacteria</taxon>
        <taxon>Hyphomicrobiales</taxon>
        <taxon>Boseaceae</taxon>
        <taxon>Bosea</taxon>
    </lineage>
</organism>
<evidence type="ECO:0000313" key="3">
    <source>
        <dbReference type="Proteomes" id="UP000037822"/>
    </source>
</evidence>
<gene>
    <name evidence="2" type="ORF">AE618_16345</name>
</gene>
<dbReference type="AlphaFoldDB" id="A0A0N1N229"/>
<dbReference type="EMBL" id="LGSZ01000048">
    <property type="protein sequence ID" value="KPH79485.1"/>
    <property type="molecule type" value="Genomic_DNA"/>
</dbReference>
<sequence length="72" mass="8098">MARKSYKVGDMVNLTAGFHNQVRPGPFEITRLMPPRDNKEEQYRVRGPDGMERAVGHHEIEEEIPLPGGTPG</sequence>
<feature type="region of interest" description="Disordered" evidence="1">
    <location>
        <begin position="50"/>
        <end position="72"/>
    </location>
</feature>
<dbReference type="RefSeq" id="WP_054210135.1">
    <property type="nucleotide sequence ID" value="NZ_LGSZ01000048.1"/>
</dbReference>
<feature type="compositionally biased region" description="Basic and acidic residues" evidence="1">
    <location>
        <begin position="50"/>
        <end position="60"/>
    </location>
</feature>
<protein>
    <submittedName>
        <fullName evidence="2">Uncharacterized protein</fullName>
    </submittedName>
</protein>
<evidence type="ECO:0000313" key="2">
    <source>
        <dbReference type="EMBL" id="KPH79485.1"/>
    </source>
</evidence>
<dbReference type="OrthoDB" id="8162521at2"/>
<reference evidence="2 3" key="1">
    <citation type="submission" date="2015-07" db="EMBL/GenBank/DDBJ databases">
        <title>Whole genome sequencing of Bosea vaviloviae isolated from cave pool.</title>
        <authorList>
            <person name="Tan N.E.H."/>
            <person name="Lee Y.P."/>
            <person name="Gan H.M."/>
            <person name="Barton H."/>
            <person name="Savka M.A."/>
        </authorList>
    </citation>
    <scope>NUCLEOTIDE SEQUENCE [LARGE SCALE GENOMIC DNA]</scope>
    <source>
        <strain evidence="2 3">SD260</strain>
    </source>
</reference>
<comment type="caution">
    <text evidence="2">The sequence shown here is derived from an EMBL/GenBank/DDBJ whole genome shotgun (WGS) entry which is preliminary data.</text>
</comment>
<dbReference type="PATRIC" id="fig|1526658.3.peg.16"/>
<name>A0A0N1N229_9HYPH</name>
<accession>A0A0N1N229</accession>
<evidence type="ECO:0000256" key="1">
    <source>
        <dbReference type="SAM" id="MobiDB-lite"/>
    </source>
</evidence>